<feature type="compositionally biased region" description="Basic and acidic residues" evidence="1">
    <location>
        <begin position="375"/>
        <end position="389"/>
    </location>
</feature>
<feature type="region of interest" description="Disordered" evidence="1">
    <location>
        <begin position="375"/>
        <end position="395"/>
    </location>
</feature>
<dbReference type="OrthoDB" id="3766406at2759"/>
<keyword evidence="4" id="KW-1185">Reference proteome</keyword>
<dbReference type="InterPro" id="IPR001810">
    <property type="entry name" value="F-box_dom"/>
</dbReference>
<evidence type="ECO:0000313" key="4">
    <source>
        <dbReference type="Proteomes" id="UP001149165"/>
    </source>
</evidence>
<sequence>MELTSLPLELLRMVADYLSPIDLACLALCSHLLLFYFDKEVFFQDPRHRQLVSSDEKHKRMQSEILIRLSRDWPLYLWKQITLQDIGVPVKGWSTYSDGPKRIFSRKHSLYYGKHRAYYGDYPFHFGHLLRVMQKFNNETGPGISPESLSYTEVGLHDPHLEWSFREKEFVPVPANPKDCVTSLVSVEARICESPPGFYLRTQMLATTRRTEINRLFPAIEVNFLGACHHYGPIDYDAVRDTDSNTQFLPRTLRDEDHPFGFFLRHLCVNNNEHCSFCSRCKTSWKLEIHSVWNEAICVVLTRWVDLGRGLSRDDLKGRNTDCRYGDQGERVAREPSDDPRLRFERDSPQANDPDSLSEAALLNRNLALLKKQKYRETMKEYPHGEPFRSGRSTR</sequence>
<gene>
    <name evidence="3" type="ORF">N7456_003158</name>
</gene>
<name>A0A9W9KIC6_9EURO</name>
<proteinExistence type="predicted"/>
<organism evidence="3 4">
    <name type="scientific">Penicillium angulare</name>
    <dbReference type="NCBI Taxonomy" id="116970"/>
    <lineage>
        <taxon>Eukaryota</taxon>
        <taxon>Fungi</taxon>
        <taxon>Dikarya</taxon>
        <taxon>Ascomycota</taxon>
        <taxon>Pezizomycotina</taxon>
        <taxon>Eurotiomycetes</taxon>
        <taxon>Eurotiomycetidae</taxon>
        <taxon>Eurotiales</taxon>
        <taxon>Aspergillaceae</taxon>
        <taxon>Penicillium</taxon>
    </lineage>
</organism>
<evidence type="ECO:0000313" key="3">
    <source>
        <dbReference type="EMBL" id="KAJ5106483.1"/>
    </source>
</evidence>
<feature type="compositionally biased region" description="Basic and acidic residues" evidence="1">
    <location>
        <begin position="322"/>
        <end position="348"/>
    </location>
</feature>
<dbReference type="Pfam" id="PF00646">
    <property type="entry name" value="F-box"/>
    <property type="match status" value="1"/>
</dbReference>
<reference evidence="3" key="1">
    <citation type="submission" date="2022-11" db="EMBL/GenBank/DDBJ databases">
        <authorList>
            <person name="Petersen C."/>
        </authorList>
    </citation>
    <scope>NUCLEOTIDE SEQUENCE</scope>
    <source>
        <strain evidence="3">IBT 30069</strain>
    </source>
</reference>
<comment type="caution">
    <text evidence="3">The sequence shown here is derived from an EMBL/GenBank/DDBJ whole genome shotgun (WGS) entry which is preliminary data.</text>
</comment>
<protein>
    <recommendedName>
        <fullName evidence="2">F-box domain-containing protein</fullName>
    </recommendedName>
</protein>
<dbReference type="Proteomes" id="UP001149165">
    <property type="component" value="Unassembled WGS sequence"/>
</dbReference>
<evidence type="ECO:0000256" key="1">
    <source>
        <dbReference type="SAM" id="MobiDB-lite"/>
    </source>
</evidence>
<accession>A0A9W9KIC6</accession>
<dbReference type="EMBL" id="JAPQKH010000003">
    <property type="protein sequence ID" value="KAJ5106483.1"/>
    <property type="molecule type" value="Genomic_DNA"/>
</dbReference>
<dbReference type="PROSITE" id="PS50181">
    <property type="entry name" value="FBOX"/>
    <property type="match status" value="1"/>
</dbReference>
<feature type="domain" description="F-box" evidence="2">
    <location>
        <begin position="1"/>
        <end position="46"/>
    </location>
</feature>
<evidence type="ECO:0000259" key="2">
    <source>
        <dbReference type="PROSITE" id="PS50181"/>
    </source>
</evidence>
<dbReference type="AlphaFoldDB" id="A0A9W9KIC6"/>
<reference evidence="3" key="2">
    <citation type="journal article" date="2023" name="IMA Fungus">
        <title>Comparative genomic study of the Penicillium genus elucidates a diverse pangenome and 15 lateral gene transfer events.</title>
        <authorList>
            <person name="Petersen C."/>
            <person name="Sorensen T."/>
            <person name="Nielsen M.R."/>
            <person name="Sondergaard T.E."/>
            <person name="Sorensen J.L."/>
            <person name="Fitzpatrick D.A."/>
            <person name="Frisvad J.C."/>
            <person name="Nielsen K.L."/>
        </authorList>
    </citation>
    <scope>NUCLEOTIDE SEQUENCE</scope>
    <source>
        <strain evidence="3">IBT 30069</strain>
    </source>
</reference>
<feature type="region of interest" description="Disordered" evidence="1">
    <location>
        <begin position="322"/>
        <end position="357"/>
    </location>
</feature>